<dbReference type="PANTHER" id="PTHR43619:SF2">
    <property type="entry name" value="S-ADENOSYL-L-METHIONINE-DEPENDENT METHYLTRANSFERASES SUPERFAMILY PROTEIN"/>
    <property type="match status" value="1"/>
</dbReference>
<evidence type="ECO:0000256" key="5">
    <source>
        <dbReference type="ARBA" id="ARBA00022691"/>
    </source>
</evidence>
<evidence type="ECO:0000256" key="4">
    <source>
        <dbReference type="ARBA" id="ARBA00022679"/>
    </source>
</evidence>
<comment type="caution">
    <text evidence="8">The sequence shown here is derived from an EMBL/GenBank/DDBJ whole genome shotgun (WGS) entry which is preliminary data.</text>
</comment>
<proteinExistence type="inferred from homology"/>
<dbReference type="AlphaFoldDB" id="A0A1T3NKZ0"/>
<dbReference type="PANTHER" id="PTHR43619">
    <property type="entry name" value="S-ADENOSYL-L-METHIONINE-DEPENDENT METHYLTRANSFERASE YKTD-RELATED"/>
    <property type="match status" value="1"/>
</dbReference>
<dbReference type="InterPro" id="IPR029063">
    <property type="entry name" value="SAM-dependent_MTases_sf"/>
</dbReference>
<organism evidence="8 9">
    <name type="scientific">Embleya scabrispora</name>
    <dbReference type="NCBI Taxonomy" id="159449"/>
    <lineage>
        <taxon>Bacteria</taxon>
        <taxon>Bacillati</taxon>
        <taxon>Actinomycetota</taxon>
        <taxon>Actinomycetes</taxon>
        <taxon>Kitasatosporales</taxon>
        <taxon>Streptomycetaceae</taxon>
        <taxon>Embleya</taxon>
    </lineage>
</organism>
<dbReference type="GO" id="GO:0008168">
    <property type="term" value="F:methyltransferase activity"/>
    <property type="evidence" value="ECO:0007669"/>
    <property type="project" value="UniProtKB-UniRule"/>
</dbReference>
<dbReference type="EMBL" id="MWQN01000004">
    <property type="protein sequence ID" value="OPC77539.1"/>
    <property type="molecule type" value="Genomic_DNA"/>
</dbReference>
<reference evidence="8 9" key="1">
    <citation type="submission" date="2017-03" db="EMBL/GenBank/DDBJ databases">
        <title>Draft genome sequence of Streptomyces scabrisporus NF3, endophyte isolated from Amphipterygium adstringens.</title>
        <authorList>
            <person name="Vazquez M."/>
            <person name="Ceapa C.D."/>
            <person name="Rodriguez Luna D."/>
            <person name="Sanchez Esquivel S."/>
        </authorList>
    </citation>
    <scope>NUCLEOTIDE SEQUENCE [LARGE SCALE GENOMIC DNA]</scope>
    <source>
        <strain evidence="8 9">NF3</strain>
    </source>
</reference>
<dbReference type="Pfam" id="PF04072">
    <property type="entry name" value="LCM"/>
    <property type="match status" value="1"/>
</dbReference>
<dbReference type="RefSeq" id="WP_078982294.1">
    <property type="nucleotide sequence ID" value="NZ_MWQN01000004.1"/>
</dbReference>
<keyword evidence="5 6" id="KW-0949">S-adenosyl-L-methionine</keyword>
<gene>
    <name evidence="8" type="ORF">B4N89_44435</name>
</gene>
<evidence type="ECO:0000256" key="7">
    <source>
        <dbReference type="SAM" id="MobiDB-lite"/>
    </source>
</evidence>
<protein>
    <recommendedName>
        <fullName evidence="6">S-adenosyl-L-methionine-dependent methyltransferase</fullName>
        <ecNumber evidence="6">2.1.1.-</ecNumber>
    </recommendedName>
</protein>
<evidence type="ECO:0000256" key="2">
    <source>
        <dbReference type="ARBA" id="ARBA00008138"/>
    </source>
</evidence>
<name>A0A1T3NKZ0_9ACTN</name>
<comment type="function">
    <text evidence="1 6">Exhibits S-adenosyl-L-methionine-dependent methyltransferase activity.</text>
</comment>
<dbReference type="GO" id="GO:0032259">
    <property type="term" value="P:methylation"/>
    <property type="evidence" value="ECO:0007669"/>
    <property type="project" value="UniProtKB-KW"/>
</dbReference>
<feature type="compositionally biased region" description="Polar residues" evidence="7">
    <location>
        <begin position="274"/>
        <end position="286"/>
    </location>
</feature>
<dbReference type="SUPFAM" id="SSF53335">
    <property type="entry name" value="S-adenosyl-L-methionine-dependent methyltransferases"/>
    <property type="match status" value="1"/>
</dbReference>
<comment type="similarity">
    <text evidence="2 6">Belongs to the UPF0677 family.</text>
</comment>
<dbReference type="EC" id="2.1.1.-" evidence="6"/>
<evidence type="ECO:0000313" key="9">
    <source>
        <dbReference type="Proteomes" id="UP000190037"/>
    </source>
</evidence>
<dbReference type="Gene3D" id="3.40.50.150">
    <property type="entry name" value="Vaccinia Virus protein VP39"/>
    <property type="match status" value="1"/>
</dbReference>
<sequence length="286" mass="32085">MPDERFATPDNTALRVALWRALHLRLDPAPHVFEDEIGLRIADPDPDWRDRPDMDPDLTRWFRAAIVARARFIDDLVIEQVERGAEQYLVLGAGLDTFVQRRPEVAARLRVFEVDRPGPQAWKRRRLEDLGYGVPDRLHLVPVDFESGASWWDELTAAGFDPTRPTVVASTGVALYLTRQANTDTLRRLASPAPGSTPAMTFRLPPELLDSDEHRAAFRIAIEGAKAAETPFVSFYPPEELPESAREVGFATARHVSAAELNERYFAHRPDGPRTSSGEELLVATT</sequence>
<keyword evidence="3 6" id="KW-0489">Methyltransferase</keyword>
<evidence type="ECO:0000256" key="1">
    <source>
        <dbReference type="ARBA" id="ARBA00003907"/>
    </source>
</evidence>
<keyword evidence="9" id="KW-1185">Reference proteome</keyword>
<evidence type="ECO:0000256" key="6">
    <source>
        <dbReference type="RuleBase" id="RU362030"/>
    </source>
</evidence>
<keyword evidence="4 8" id="KW-0808">Transferase</keyword>
<dbReference type="NCBIfam" id="TIGR00027">
    <property type="entry name" value="mthyl_TIGR00027"/>
    <property type="match status" value="1"/>
</dbReference>
<evidence type="ECO:0000313" key="8">
    <source>
        <dbReference type="EMBL" id="OPC77539.1"/>
    </source>
</evidence>
<evidence type="ECO:0000256" key="3">
    <source>
        <dbReference type="ARBA" id="ARBA00022603"/>
    </source>
</evidence>
<dbReference type="OrthoDB" id="9806164at2"/>
<dbReference type="Proteomes" id="UP000190037">
    <property type="component" value="Unassembled WGS sequence"/>
</dbReference>
<feature type="region of interest" description="Disordered" evidence="7">
    <location>
        <begin position="267"/>
        <end position="286"/>
    </location>
</feature>
<dbReference type="InterPro" id="IPR011610">
    <property type="entry name" value="SAM_mthyl_Trfase_ML2640-like"/>
</dbReference>
<dbReference type="InterPro" id="IPR007213">
    <property type="entry name" value="Ppm1/Ppm2/Tcmp"/>
</dbReference>
<dbReference type="STRING" id="159449.B4N89_44435"/>
<accession>A0A1T3NKZ0</accession>